<accession>A0ACC2SJ73</accession>
<evidence type="ECO:0000313" key="1">
    <source>
        <dbReference type="EMBL" id="KAJ9062207.1"/>
    </source>
</evidence>
<proteinExistence type="predicted"/>
<sequence length="344" mass="37770">MSISGSFLRLQTKAIPRVLKLNASTRFSSSYLWKATSPLELGIRNVGVYGVTGMRFNSTSAPAVTEPLPTFIEPTSLPEIDPNAPLHFGSFAELGLCNYTPVGLLEKLMEVVAVTTGMPWWATIGVVTFFIRAATLPLIIHTNQRSTRLHNIKPDMDAISARLKRAQESQDPFEIQVQTQKMKALFKTHDINPLSVFIGPLVQAPIMISFFLALRAMAEAPVPFFNVGGLSWITDLTVADPYYILPVLSGLGFLATVELGAEFGPAASSSPPAMRNFLRGLAVITVPATAYLPAAVFLYWIPSNIFSLFQLFLTTNSKARKMLNLPDMIKHPPSILDKKKGFFP</sequence>
<name>A0ACC2SJ73_9FUNG</name>
<evidence type="ECO:0000313" key="2">
    <source>
        <dbReference type="Proteomes" id="UP001165960"/>
    </source>
</evidence>
<dbReference type="Proteomes" id="UP001165960">
    <property type="component" value="Unassembled WGS sequence"/>
</dbReference>
<gene>
    <name evidence="1" type="ORF">DSO57_1013075</name>
</gene>
<comment type="caution">
    <text evidence="1">The sequence shown here is derived from an EMBL/GenBank/DDBJ whole genome shotgun (WGS) entry which is preliminary data.</text>
</comment>
<dbReference type="EMBL" id="QTSX02005018">
    <property type="protein sequence ID" value="KAJ9062207.1"/>
    <property type="molecule type" value="Genomic_DNA"/>
</dbReference>
<protein>
    <submittedName>
        <fullName evidence="1">Uncharacterized protein</fullName>
    </submittedName>
</protein>
<keyword evidence="2" id="KW-1185">Reference proteome</keyword>
<organism evidence="1 2">
    <name type="scientific">Entomophthora muscae</name>
    <dbReference type="NCBI Taxonomy" id="34485"/>
    <lineage>
        <taxon>Eukaryota</taxon>
        <taxon>Fungi</taxon>
        <taxon>Fungi incertae sedis</taxon>
        <taxon>Zoopagomycota</taxon>
        <taxon>Entomophthoromycotina</taxon>
        <taxon>Entomophthoromycetes</taxon>
        <taxon>Entomophthorales</taxon>
        <taxon>Entomophthoraceae</taxon>
        <taxon>Entomophthora</taxon>
    </lineage>
</organism>
<reference evidence="1" key="1">
    <citation type="submission" date="2022-04" db="EMBL/GenBank/DDBJ databases">
        <title>Genome of the entomopathogenic fungus Entomophthora muscae.</title>
        <authorList>
            <person name="Elya C."/>
            <person name="Lovett B.R."/>
            <person name="Lee E."/>
            <person name="Macias A.M."/>
            <person name="Hajek A.E."/>
            <person name="De Bivort B.L."/>
            <person name="Kasson M.T."/>
            <person name="De Fine Licht H.H."/>
            <person name="Stajich J.E."/>
        </authorList>
    </citation>
    <scope>NUCLEOTIDE SEQUENCE</scope>
    <source>
        <strain evidence="1">Berkeley</strain>
    </source>
</reference>